<evidence type="ECO:0000256" key="1">
    <source>
        <dbReference type="SAM" id="MobiDB-lite"/>
    </source>
</evidence>
<keyword evidence="3" id="KW-1185">Reference proteome</keyword>
<proteinExistence type="predicted"/>
<dbReference type="Proteomes" id="UP000383932">
    <property type="component" value="Unassembled WGS sequence"/>
</dbReference>
<evidence type="ECO:0000313" key="3">
    <source>
        <dbReference type="Proteomes" id="UP000383932"/>
    </source>
</evidence>
<feature type="region of interest" description="Disordered" evidence="1">
    <location>
        <begin position="352"/>
        <end position="375"/>
    </location>
</feature>
<sequence>MTASPTLYFDLTTPRSNLYPVTEVIYNLIQILGADVCSFRRNPQTSYRLVELARDLHDEINNLIEKVEESGDWEDYIKYTEAIDPLEQVLLDIVAVIHEEQEEYLVTGSSVQECTASIAKWVNNRKSIRDCFQRLQSESELKVLIPSAKDSNDEILNAYAHDDRGLLHSLLRGIEANLPLIKRQKIQSSLKSVRDGLESVLDLREGGSKRSIDEGLNTLSIKCGMITYGVTQLMLGESVIPSLRDHLHTEGVWKVAKELVEHTYDCLKSGGSTLAQLEAAYKVFESVLLKETPVELPKSYFRLVKMIGKIDRAYYAQSLLLLSLCREAASHFEEKKTLDVSDALEKQGVRWDYHSSRNGGQNGTQNGGPMSESEFSATEGVENDPIKLFEQSVDDLQVCFEAIGIDNMSDLRTRLDEAQRKDNDRMQLIKEKLRAAPTAIRELVNVTVKVHDGSRDGHKIAELTCNVPPHARVGYVKWNVVKQLPNPTMIETSHFEKALVDDSQPAAEVPVDTDIKSLATDNKCTLYMVIGAKGGANGTH</sequence>
<dbReference type="OrthoDB" id="2953592at2759"/>
<evidence type="ECO:0000313" key="2">
    <source>
        <dbReference type="EMBL" id="KAB5593132.1"/>
    </source>
</evidence>
<comment type="caution">
    <text evidence="2">The sequence shown here is derived from an EMBL/GenBank/DDBJ whole genome shotgun (WGS) entry which is preliminary data.</text>
</comment>
<name>A0A5N5QMW6_9AGAM</name>
<accession>A0A5N5QMW6</accession>
<reference evidence="2 3" key="1">
    <citation type="journal article" date="2019" name="Fungal Biol. Biotechnol.">
        <title>Draft genome sequence of fastidious pathogen Ceratobasidium theobromae, which causes vascular-streak dieback in Theobroma cacao.</title>
        <authorList>
            <person name="Ali S.S."/>
            <person name="Asman A."/>
            <person name="Shao J."/>
            <person name="Firmansyah A.P."/>
            <person name="Susilo A.W."/>
            <person name="Rosmana A."/>
            <person name="McMahon P."/>
            <person name="Junaid M."/>
            <person name="Guest D."/>
            <person name="Kheng T.Y."/>
            <person name="Meinhardt L.W."/>
            <person name="Bailey B.A."/>
        </authorList>
    </citation>
    <scope>NUCLEOTIDE SEQUENCE [LARGE SCALE GENOMIC DNA]</scope>
    <source>
        <strain evidence="2 3">CT2</strain>
    </source>
</reference>
<gene>
    <name evidence="2" type="ORF">CTheo_3434</name>
</gene>
<dbReference type="AlphaFoldDB" id="A0A5N5QMW6"/>
<organism evidence="2 3">
    <name type="scientific">Ceratobasidium theobromae</name>
    <dbReference type="NCBI Taxonomy" id="1582974"/>
    <lineage>
        <taxon>Eukaryota</taxon>
        <taxon>Fungi</taxon>
        <taxon>Dikarya</taxon>
        <taxon>Basidiomycota</taxon>
        <taxon>Agaricomycotina</taxon>
        <taxon>Agaricomycetes</taxon>
        <taxon>Cantharellales</taxon>
        <taxon>Ceratobasidiaceae</taxon>
        <taxon>Ceratobasidium</taxon>
    </lineage>
</organism>
<dbReference type="EMBL" id="SSOP01000045">
    <property type="protein sequence ID" value="KAB5593132.1"/>
    <property type="molecule type" value="Genomic_DNA"/>
</dbReference>
<protein>
    <submittedName>
        <fullName evidence="2">Uncharacterized protein</fullName>
    </submittedName>
</protein>